<comment type="caution">
    <text evidence="1">The sequence shown here is derived from an EMBL/GenBank/DDBJ whole genome shotgun (WGS) entry which is preliminary data.</text>
</comment>
<proteinExistence type="predicted"/>
<protein>
    <submittedName>
        <fullName evidence="1">DUF4276 family protein</fullName>
    </submittedName>
</protein>
<dbReference type="EMBL" id="JAAMPT010000204">
    <property type="protein sequence ID" value="NMH24902.1"/>
    <property type="molecule type" value="Genomic_DNA"/>
</dbReference>
<dbReference type="InterPro" id="IPR025455">
    <property type="entry name" value="DUF4276"/>
</dbReference>
<reference evidence="1 2" key="1">
    <citation type="submission" date="2020-02" db="EMBL/GenBank/DDBJ databases">
        <title>Flavobacterium sp. genome.</title>
        <authorList>
            <person name="Jung H.S."/>
            <person name="Baek J.H."/>
            <person name="Jeon C.O."/>
        </authorList>
    </citation>
    <scope>NUCLEOTIDE SEQUENCE [LARGE SCALE GENOMIC DNA]</scope>
    <source>
        <strain evidence="1 2">SE-s27</strain>
    </source>
</reference>
<gene>
    <name evidence="1" type="ORF">G6042_06425</name>
</gene>
<accession>A0ABX1QRJ8</accession>
<dbReference type="Pfam" id="PF14103">
    <property type="entry name" value="DUF4276"/>
    <property type="match status" value="1"/>
</dbReference>
<evidence type="ECO:0000313" key="2">
    <source>
        <dbReference type="Proteomes" id="UP000767947"/>
    </source>
</evidence>
<dbReference type="Proteomes" id="UP000767947">
    <property type="component" value="Unassembled WGS sequence"/>
</dbReference>
<dbReference type="RefSeq" id="WP_169523480.1">
    <property type="nucleotide sequence ID" value="NZ_JAAMPT010000204.1"/>
</dbReference>
<evidence type="ECO:0000313" key="1">
    <source>
        <dbReference type="EMBL" id="NMH24902.1"/>
    </source>
</evidence>
<sequence length="178" mass="20581">MVKRKYLFIEGTKDTSNGNLREGFSKLIEQKAKLKMPTISMGDGKSQAVDKFLNSDGAKLLCDLDADEGHRENDLEKYNLIEKKDSVFYMIQEMESWFISQPDILDKFYGEPISTKLAKKQATLFSEPDKELQRLTKSNKKRGQYHKVNHGTLLLKMLDANKLYNEFSDFKKLIDSLK</sequence>
<organism evidence="1 2">
    <name type="scientific">Flavobacterium solisilvae</name>
    <dbReference type="NCBI Taxonomy" id="1852019"/>
    <lineage>
        <taxon>Bacteria</taxon>
        <taxon>Pseudomonadati</taxon>
        <taxon>Bacteroidota</taxon>
        <taxon>Flavobacteriia</taxon>
        <taxon>Flavobacteriales</taxon>
        <taxon>Flavobacteriaceae</taxon>
        <taxon>Flavobacterium</taxon>
    </lineage>
</organism>
<keyword evidence="2" id="KW-1185">Reference proteome</keyword>
<name>A0ABX1QRJ8_9FLAO</name>